<keyword evidence="14" id="KW-0131">Cell cycle</keyword>
<evidence type="ECO:0000256" key="8">
    <source>
        <dbReference type="ARBA" id="ARBA00022701"/>
    </source>
</evidence>
<feature type="non-terminal residue" evidence="18">
    <location>
        <position position="1"/>
    </location>
</feature>
<keyword evidence="7" id="KW-0132">Cell division</keyword>
<dbReference type="PANTHER" id="PTHR28017">
    <property type="entry name" value="DASH COMPLEX SUBUNIT DAD3"/>
    <property type="match status" value="1"/>
</dbReference>
<evidence type="ECO:0000256" key="4">
    <source>
        <dbReference type="ARBA" id="ARBA00006277"/>
    </source>
</evidence>
<dbReference type="InterPro" id="IPR013965">
    <property type="entry name" value="DASH_Dad3"/>
</dbReference>
<dbReference type="GO" id="GO:0072686">
    <property type="term" value="C:mitotic spindle"/>
    <property type="evidence" value="ECO:0007669"/>
    <property type="project" value="InterPro"/>
</dbReference>
<keyword evidence="11" id="KW-0995">Kinetochore</keyword>
<dbReference type="PANTHER" id="PTHR28017:SF1">
    <property type="entry name" value="DASH COMPLEX SUBUNIT DAD3"/>
    <property type="match status" value="1"/>
</dbReference>
<sequence length="78" mass="8867">NPYHAHPALSQLEADVLWEYAKLANHVKLVTQKTRSLGEQPDKAMLARLRVLEQKMGLVLTLFKASVWGVINEQPMED</sequence>
<proteinExistence type="inferred from homology"/>
<dbReference type="GO" id="GO:0051010">
    <property type="term" value="F:microtubule plus-end binding"/>
    <property type="evidence" value="ECO:0007669"/>
    <property type="project" value="TreeGrafter"/>
</dbReference>
<evidence type="ECO:0000256" key="9">
    <source>
        <dbReference type="ARBA" id="ARBA00022776"/>
    </source>
</evidence>
<keyword evidence="5" id="KW-0158">Chromosome</keyword>
<keyword evidence="6" id="KW-0963">Cytoplasm</keyword>
<evidence type="ECO:0000256" key="5">
    <source>
        <dbReference type="ARBA" id="ARBA00022454"/>
    </source>
</evidence>
<evidence type="ECO:0000256" key="15">
    <source>
        <dbReference type="ARBA" id="ARBA00023328"/>
    </source>
</evidence>
<dbReference type="AlphaFoldDB" id="A0A0C2XL93"/>
<dbReference type="GO" id="GO:0008608">
    <property type="term" value="P:attachment of spindle microtubules to kinetochore"/>
    <property type="evidence" value="ECO:0007669"/>
    <property type="project" value="InterPro"/>
</dbReference>
<dbReference type="STRING" id="946122.A0A0C2XL93"/>
<keyword evidence="13" id="KW-0539">Nucleus</keyword>
<accession>A0A0C2XL93</accession>
<reference evidence="18 19" key="1">
    <citation type="submission" date="2014-04" db="EMBL/GenBank/DDBJ databases">
        <title>Evolutionary Origins and Diversification of the Mycorrhizal Mutualists.</title>
        <authorList>
            <consortium name="DOE Joint Genome Institute"/>
            <consortium name="Mycorrhizal Genomics Consortium"/>
            <person name="Kohler A."/>
            <person name="Kuo A."/>
            <person name="Nagy L.G."/>
            <person name="Floudas D."/>
            <person name="Copeland A."/>
            <person name="Barry K.W."/>
            <person name="Cichocki N."/>
            <person name="Veneault-Fourrey C."/>
            <person name="LaButti K."/>
            <person name="Lindquist E.A."/>
            <person name="Lipzen A."/>
            <person name="Lundell T."/>
            <person name="Morin E."/>
            <person name="Murat C."/>
            <person name="Riley R."/>
            <person name="Ohm R."/>
            <person name="Sun H."/>
            <person name="Tunlid A."/>
            <person name="Henrissat B."/>
            <person name="Grigoriev I.V."/>
            <person name="Hibbett D.S."/>
            <person name="Martin F."/>
        </authorList>
    </citation>
    <scope>NUCLEOTIDE SEQUENCE [LARGE SCALE GENOMIC DNA]</scope>
    <source>
        <strain evidence="18 19">Koide BX008</strain>
    </source>
</reference>
<keyword evidence="8" id="KW-0493">Microtubule</keyword>
<evidence type="ECO:0000256" key="10">
    <source>
        <dbReference type="ARBA" id="ARBA00022829"/>
    </source>
</evidence>
<gene>
    <name evidence="18" type="ORF">M378DRAFT_50783</name>
</gene>
<evidence type="ECO:0000313" key="18">
    <source>
        <dbReference type="EMBL" id="KIL69863.1"/>
    </source>
</evidence>
<dbReference type="OrthoDB" id="2443965at2759"/>
<evidence type="ECO:0000256" key="2">
    <source>
        <dbReference type="ARBA" id="ARBA00004186"/>
    </source>
</evidence>
<dbReference type="EMBL" id="KN818225">
    <property type="protein sequence ID" value="KIL69863.1"/>
    <property type="molecule type" value="Genomic_DNA"/>
</dbReference>
<comment type="subcellular location">
    <subcellularLocation>
        <location evidence="3">Chromosome</location>
        <location evidence="3">Centromere</location>
        <location evidence="3">Kinetochore</location>
    </subcellularLocation>
    <subcellularLocation>
        <location evidence="2">Cytoplasm</location>
        <location evidence="2">Cytoskeleton</location>
        <location evidence="2">Spindle</location>
    </subcellularLocation>
    <subcellularLocation>
        <location evidence="1">Nucleus</location>
    </subcellularLocation>
</comment>
<evidence type="ECO:0000256" key="17">
    <source>
        <dbReference type="ARBA" id="ARBA00044305"/>
    </source>
</evidence>
<dbReference type="GO" id="GO:0042729">
    <property type="term" value="C:DASH complex"/>
    <property type="evidence" value="ECO:0007669"/>
    <property type="project" value="InterPro"/>
</dbReference>
<dbReference type="FunCoup" id="A0A0C2XL93">
    <property type="interactions" value="2"/>
</dbReference>
<evidence type="ECO:0000256" key="1">
    <source>
        <dbReference type="ARBA" id="ARBA00004123"/>
    </source>
</evidence>
<keyword evidence="19" id="KW-1185">Reference proteome</keyword>
<evidence type="ECO:0000313" key="19">
    <source>
        <dbReference type="Proteomes" id="UP000054549"/>
    </source>
</evidence>
<evidence type="ECO:0000256" key="3">
    <source>
        <dbReference type="ARBA" id="ARBA00004629"/>
    </source>
</evidence>
<evidence type="ECO:0000256" key="14">
    <source>
        <dbReference type="ARBA" id="ARBA00023306"/>
    </source>
</evidence>
<dbReference type="InParanoid" id="A0A0C2XL93"/>
<organism evidence="18 19">
    <name type="scientific">Amanita muscaria (strain Koide BX008)</name>
    <dbReference type="NCBI Taxonomy" id="946122"/>
    <lineage>
        <taxon>Eukaryota</taxon>
        <taxon>Fungi</taxon>
        <taxon>Dikarya</taxon>
        <taxon>Basidiomycota</taxon>
        <taxon>Agaricomycotina</taxon>
        <taxon>Agaricomycetes</taxon>
        <taxon>Agaricomycetidae</taxon>
        <taxon>Agaricales</taxon>
        <taxon>Pluteineae</taxon>
        <taxon>Amanitaceae</taxon>
        <taxon>Amanita</taxon>
    </lineage>
</organism>
<evidence type="ECO:0000256" key="6">
    <source>
        <dbReference type="ARBA" id="ARBA00022490"/>
    </source>
</evidence>
<evidence type="ECO:0000256" key="7">
    <source>
        <dbReference type="ARBA" id="ARBA00022618"/>
    </source>
</evidence>
<evidence type="ECO:0000256" key="12">
    <source>
        <dbReference type="ARBA" id="ARBA00023212"/>
    </source>
</evidence>
<dbReference type="Proteomes" id="UP000054549">
    <property type="component" value="Unassembled WGS sequence"/>
</dbReference>
<dbReference type="GO" id="GO:0005874">
    <property type="term" value="C:microtubule"/>
    <property type="evidence" value="ECO:0007669"/>
    <property type="project" value="UniProtKB-KW"/>
</dbReference>
<dbReference type="HOGENOM" id="CLU_118180_3_0_1"/>
<keyword evidence="15" id="KW-0137">Centromere</keyword>
<dbReference type="GO" id="GO:0051301">
    <property type="term" value="P:cell division"/>
    <property type="evidence" value="ECO:0007669"/>
    <property type="project" value="UniProtKB-KW"/>
</dbReference>
<keyword evidence="9" id="KW-0498">Mitosis</keyword>
<name>A0A0C2XL93_AMAMK</name>
<evidence type="ECO:0000256" key="16">
    <source>
        <dbReference type="ARBA" id="ARBA00044179"/>
    </source>
</evidence>
<keyword evidence="12" id="KW-0206">Cytoskeleton</keyword>
<feature type="non-terminal residue" evidence="18">
    <location>
        <position position="78"/>
    </location>
</feature>
<evidence type="ECO:0000256" key="11">
    <source>
        <dbReference type="ARBA" id="ARBA00022838"/>
    </source>
</evidence>
<keyword evidence="10" id="KW-0159">Chromosome partition</keyword>
<protein>
    <recommendedName>
        <fullName evidence="16">DASH complex subunit DAD3</fullName>
    </recommendedName>
    <alternativeName>
        <fullName evidence="17">Outer kinetochore protein DAD3</fullName>
    </alternativeName>
</protein>
<evidence type="ECO:0000256" key="13">
    <source>
        <dbReference type="ARBA" id="ARBA00023242"/>
    </source>
</evidence>
<comment type="similarity">
    <text evidence="4">Belongs to the DASH complex DAD3 family.</text>
</comment>
<dbReference type="Pfam" id="PF08656">
    <property type="entry name" value="DASH_Dad3"/>
    <property type="match status" value="1"/>
</dbReference>